<dbReference type="AlphaFoldDB" id="A0A2R5F965"/>
<dbReference type="EMBL" id="BDOQ01000006">
    <property type="protein sequence ID" value="GBG14078.1"/>
    <property type="molecule type" value="Genomic_DNA"/>
</dbReference>
<dbReference type="Pfam" id="PF10143">
    <property type="entry name" value="PhosphMutase"/>
    <property type="match status" value="1"/>
</dbReference>
<dbReference type="Proteomes" id="UP000245081">
    <property type="component" value="Unassembled WGS sequence"/>
</dbReference>
<evidence type="ECO:0000313" key="2">
    <source>
        <dbReference type="Proteomes" id="UP000245081"/>
    </source>
</evidence>
<dbReference type="PIRSF" id="PIRSF015283">
    <property type="entry name" value="Regulatory_RpfE"/>
    <property type="match status" value="1"/>
</dbReference>
<dbReference type="GO" id="GO:0004619">
    <property type="term" value="F:phosphoglycerate mutase activity"/>
    <property type="evidence" value="ECO:0007669"/>
    <property type="project" value="InterPro"/>
</dbReference>
<dbReference type="InterPro" id="IPR016631">
    <property type="entry name" value="Regulatory_RpfE"/>
</dbReference>
<evidence type="ECO:0008006" key="3">
    <source>
        <dbReference type="Google" id="ProtNLM"/>
    </source>
</evidence>
<protein>
    <recommendedName>
        <fullName evidence="3">Regulatory protein, RpfE type</fullName>
    </recommendedName>
</protein>
<sequence length="348" mass="38374">MANLNSGRTHLKVKPLLQCHVLLTGLLPELIPPGLDLPGLTRLLALTGKPSVDDFGAETWLCQQFGLATCTAAPFAAVGEGLQLAENEAWLRVDPVHLQLMRDSLIVADAQLADLSEGEAADLLETLNGHFAADDIALHAPVPNRWYARLPSLPQISTTPAAEAIGRDVDSLLPQGDAAMAWHRWVNEAQMLLHDHPVNQAREANGQRTINSLWPWGGGVLSRLASPAFNYLVANDTLARGLGMQAGAELQPLPKDFSACSPRGNALIVLDELNASALRQHPERWVQALQCLDRDWLQPLAEAVSAGQIPTLTLHLANFRQIRTFKVERRRRWYFWRRPQPLETHLHG</sequence>
<organism evidence="1 2">
    <name type="scientific">Novimethylophilus kurashikiensis</name>
    <dbReference type="NCBI Taxonomy" id="1825523"/>
    <lineage>
        <taxon>Bacteria</taxon>
        <taxon>Pseudomonadati</taxon>
        <taxon>Pseudomonadota</taxon>
        <taxon>Betaproteobacteria</taxon>
        <taxon>Nitrosomonadales</taxon>
        <taxon>Methylophilaceae</taxon>
        <taxon>Novimethylophilus</taxon>
    </lineage>
</organism>
<comment type="caution">
    <text evidence="1">The sequence shown here is derived from an EMBL/GenBank/DDBJ whole genome shotgun (WGS) entry which is preliminary data.</text>
</comment>
<keyword evidence="2" id="KW-1185">Reference proteome</keyword>
<evidence type="ECO:0000313" key="1">
    <source>
        <dbReference type="EMBL" id="GBG14078.1"/>
    </source>
</evidence>
<proteinExistence type="predicted"/>
<dbReference type="RefSeq" id="WP_109015283.1">
    <property type="nucleotide sequence ID" value="NZ_BDOQ01000006.1"/>
</dbReference>
<name>A0A2R5F965_9PROT</name>
<dbReference type="InterPro" id="IPR004456">
    <property type="entry name" value="Pglycerate_mutase_ApgM"/>
</dbReference>
<reference evidence="1 2" key="1">
    <citation type="journal article" date="2018" name="Environ. Microbiol.">
        <title>Isolation and genomic characterization of Novimethylophilus kurashikiensis gen. nov. sp. nov., a new lanthanide-dependent methylotrophic species of Methylophilaceae.</title>
        <authorList>
            <person name="Lv H."/>
            <person name="Sahin N."/>
            <person name="Tani A."/>
        </authorList>
    </citation>
    <scope>NUCLEOTIDE SEQUENCE [LARGE SCALE GENOMIC DNA]</scope>
    <source>
        <strain evidence="1 2">La2-4</strain>
    </source>
</reference>
<gene>
    <name evidence="1" type="ORF">NMK_1638</name>
</gene>
<accession>A0A2R5F965</accession>
<dbReference type="OrthoDB" id="5295974at2"/>